<evidence type="ECO:0000313" key="1">
    <source>
        <dbReference type="EnsemblFungi" id="FOXG_10266P0"/>
    </source>
</evidence>
<protein>
    <submittedName>
        <fullName evidence="1">Uncharacterized protein</fullName>
    </submittedName>
</protein>
<name>A0A0D2Y1X3_FUSOF</name>
<dbReference type="AlphaFoldDB" id="A0A0D2Y1X3"/>
<dbReference type="EnsemblFungi" id="FOXG_10266T0">
    <property type="protein sequence ID" value="FOXG_10266P0"/>
    <property type="gene ID" value="FOXG_10266"/>
</dbReference>
<dbReference type="VEuPathDB" id="FungiDB:FOXG_10266"/>
<evidence type="ECO:0000313" key="2">
    <source>
        <dbReference type="Proteomes" id="UP000002489"/>
    </source>
</evidence>
<reference evidence="1" key="2">
    <citation type="submission" date="2025-08" db="UniProtKB">
        <authorList>
            <consortium name="EnsemblFungi"/>
        </authorList>
    </citation>
    <scope>IDENTIFICATION</scope>
    <source>
        <strain evidence="1">4287 / CBS 123668 / FGSC 9935 / NRRL 34936</strain>
    </source>
</reference>
<reference evidence="2" key="1">
    <citation type="journal article" date="2012" name="Mol. Plant Microbe Interact.">
        <title>A highly conserved effector in Fusarium oxysporum is required for full virulence on Arabidopsis.</title>
        <authorList>
            <person name="Thatcher L.F."/>
            <person name="Gardiner D.M."/>
            <person name="Kazan K."/>
            <person name="Manners J."/>
        </authorList>
    </citation>
    <scope>NUCLEOTIDE SEQUENCE [LARGE SCALE GENOMIC DNA]</scope>
    <source>
        <strain evidence="2">Fo5176</strain>
    </source>
</reference>
<gene>
    <name evidence="1" type="primary">28951754</name>
</gene>
<dbReference type="Proteomes" id="UP000002489">
    <property type="component" value="Unassembled WGS sequence"/>
</dbReference>
<organism evidence="1 2">
    <name type="scientific">Fusarium oxysporum (strain Fo5176)</name>
    <name type="common">Fusarium vascular wilt</name>
    <dbReference type="NCBI Taxonomy" id="660025"/>
    <lineage>
        <taxon>Eukaryota</taxon>
        <taxon>Fungi</taxon>
        <taxon>Dikarya</taxon>
        <taxon>Ascomycota</taxon>
        <taxon>Pezizomycotina</taxon>
        <taxon>Sordariomycetes</taxon>
        <taxon>Hypocreomycetidae</taxon>
        <taxon>Hypocreales</taxon>
        <taxon>Nectriaceae</taxon>
        <taxon>Fusarium</taxon>
        <taxon>Fusarium oxysporum species complex</taxon>
    </lineage>
</organism>
<dbReference type="STRING" id="426428.A0A0D2Y1X3"/>
<accession>A0A0D2Y1X3</accession>
<proteinExistence type="predicted"/>
<sequence>MSSSKRSPSQATTIDLLPAEELLRDLLLECRQQLATPELEVWITGGWNEASYQQRALDLGIEFKKFNGFHSTKKNLDKSKKLETAVGRIFGLDLDLVNLRCARRHTTTIVVLQKRSLAPPRKMHSDVTQLPMPCSLTCKTERLPTLLAEAWTTWRLAQCGHH</sequence>